<evidence type="ECO:0000256" key="1">
    <source>
        <dbReference type="SAM" id="MobiDB-lite"/>
    </source>
</evidence>
<dbReference type="Proteomes" id="UP000019478">
    <property type="component" value="Unassembled WGS sequence"/>
</dbReference>
<dbReference type="EMBL" id="AMGY01000007">
    <property type="protein sequence ID" value="EXJ80024.1"/>
    <property type="molecule type" value="Genomic_DNA"/>
</dbReference>
<organism evidence="3 4">
    <name type="scientific">Capronia epimyces CBS 606.96</name>
    <dbReference type="NCBI Taxonomy" id="1182542"/>
    <lineage>
        <taxon>Eukaryota</taxon>
        <taxon>Fungi</taxon>
        <taxon>Dikarya</taxon>
        <taxon>Ascomycota</taxon>
        <taxon>Pezizomycotina</taxon>
        <taxon>Eurotiomycetes</taxon>
        <taxon>Chaetothyriomycetidae</taxon>
        <taxon>Chaetothyriales</taxon>
        <taxon>Herpotrichiellaceae</taxon>
        <taxon>Capronia</taxon>
    </lineage>
</organism>
<dbReference type="HOGENOM" id="CLU_563827_0_0_1"/>
<evidence type="ECO:0000313" key="4">
    <source>
        <dbReference type="Proteomes" id="UP000019478"/>
    </source>
</evidence>
<feature type="region of interest" description="Disordered" evidence="1">
    <location>
        <begin position="31"/>
        <end position="52"/>
    </location>
</feature>
<feature type="transmembrane region" description="Helical" evidence="2">
    <location>
        <begin position="376"/>
        <end position="398"/>
    </location>
</feature>
<dbReference type="eggNOG" id="ENOG502SQFB">
    <property type="taxonomic scope" value="Eukaryota"/>
</dbReference>
<dbReference type="AlphaFoldDB" id="W9YCG1"/>
<sequence length="484" mass="53388">MEKNAEHASLMGDGGAVDAEDAVIDMDSVRDEPGGLASSIKPPLRSQPQPTTTTGVQMRWLLSWRFLHPLAWFIVFCVTGPLMVHLLFALKINRLLYDIDMSLDLEDLAACDVQEVWSSWSTLFQINVRTGDLSFTAAKIVDIAFDLVVGRVGQVVLGWMSYRVYTDVFTFLAERQPVPYPTFTKITVDPTSLSSLKTYLLALFSKNGSKLTLLWLIGTVSYLLALPTIVSASTSLVGATAYAIELPTNATVPVLEYLYSAAYKFTNSGLADKPNPWFVYVSEIHKLPAKVSEEHLDIMYLDGTNWSGTDRNDVLVVNSTTYTISNSTLVDAGFYYDDVFYPIDPAKNHGFSTLVGDQMICVPVGNRYQWGASYELLCLIVICQILWSAAMLVAWSIACMSSATIQSGRKMGLYTAILLLAQPLREKMNARPAGNGNDDVNNEKVVKSIVKTIGPVVYDGGFETSDQEGEAGKTRGYARLREHI</sequence>
<dbReference type="STRING" id="1182542.W9YCG1"/>
<reference evidence="3 4" key="1">
    <citation type="submission" date="2013-03" db="EMBL/GenBank/DDBJ databases">
        <title>The Genome Sequence of Capronia epimyces CBS 606.96.</title>
        <authorList>
            <consortium name="The Broad Institute Genomics Platform"/>
            <person name="Cuomo C."/>
            <person name="de Hoog S."/>
            <person name="Gorbushina A."/>
            <person name="Walker B."/>
            <person name="Young S.K."/>
            <person name="Zeng Q."/>
            <person name="Gargeya S."/>
            <person name="Fitzgerald M."/>
            <person name="Haas B."/>
            <person name="Abouelleil A."/>
            <person name="Allen A.W."/>
            <person name="Alvarado L."/>
            <person name="Arachchi H.M."/>
            <person name="Berlin A.M."/>
            <person name="Chapman S.B."/>
            <person name="Gainer-Dewar J."/>
            <person name="Goldberg J."/>
            <person name="Griggs A."/>
            <person name="Gujja S."/>
            <person name="Hansen M."/>
            <person name="Howarth C."/>
            <person name="Imamovic A."/>
            <person name="Ireland A."/>
            <person name="Larimer J."/>
            <person name="McCowan C."/>
            <person name="Murphy C."/>
            <person name="Pearson M."/>
            <person name="Poon T.W."/>
            <person name="Priest M."/>
            <person name="Roberts A."/>
            <person name="Saif S."/>
            <person name="Shea T."/>
            <person name="Sisk P."/>
            <person name="Sykes S."/>
            <person name="Wortman J."/>
            <person name="Nusbaum C."/>
            <person name="Birren B."/>
        </authorList>
    </citation>
    <scope>NUCLEOTIDE SEQUENCE [LARGE SCALE GENOMIC DNA]</scope>
    <source>
        <strain evidence="3 4">CBS 606.96</strain>
    </source>
</reference>
<dbReference type="RefSeq" id="XP_007736598.1">
    <property type="nucleotide sequence ID" value="XM_007738408.1"/>
</dbReference>
<accession>W9YCG1</accession>
<comment type="caution">
    <text evidence="3">The sequence shown here is derived from an EMBL/GenBank/DDBJ whole genome shotgun (WGS) entry which is preliminary data.</text>
</comment>
<gene>
    <name evidence="3" type="ORF">A1O3_08310</name>
</gene>
<name>W9YCG1_9EURO</name>
<evidence type="ECO:0000313" key="3">
    <source>
        <dbReference type="EMBL" id="EXJ80024.1"/>
    </source>
</evidence>
<keyword evidence="2" id="KW-0472">Membrane</keyword>
<dbReference type="GeneID" id="19172398"/>
<dbReference type="OrthoDB" id="3903561at2759"/>
<keyword evidence="2" id="KW-0812">Transmembrane</keyword>
<keyword evidence="4" id="KW-1185">Reference proteome</keyword>
<protein>
    <submittedName>
        <fullName evidence="3">Uncharacterized protein</fullName>
    </submittedName>
</protein>
<keyword evidence="2" id="KW-1133">Transmembrane helix</keyword>
<proteinExistence type="predicted"/>
<evidence type="ECO:0000256" key="2">
    <source>
        <dbReference type="SAM" id="Phobius"/>
    </source>
</evidence>
<feature type="transmembrane region" description="Helical" evidence="2">
    <location>
        <begin position="70"/>
        <end position="90"/>
    </location>
</feature>